<keyword evidence="2" id="KW-0812">Transmembrane</keyword>
<keyword evidence="2" id="KW-0472">Membrane</keyword>
<dbReference type="Proteomes" id="UP000320722">
    <property type="component" value="Chromosome"/>
</dbReference>
<evidence type="ECO:0000313" key="3">
    <source>
        <dbReference type="EMBL" id="QDU04936.1"/>
    </source>
</evidence>
<feature type="transmembrane region" description="Helical" evidence="2">
    <location>
        <begin position="87"/>
        <end position="108"/>
    </location>
</feature>
<dbReference type="RefSeq" id="WP_145042811.1">
    <property type="nucleotide sequence ID" value="NZ_CP036347.1"/>
</dbReference>
<keyword evidence="2" id="KW-1133">Transmembrane helix</keyword>
<evidence type="ECO:0000313" key="4">
    <source>
        <dbReference type="Proteomes" id="UP000320722"/>
    </source>
</evidence>
<accession>A0A517WI60</accession>
<evidence type="ECO:0000256" key="2">
    <source>
        <dbReference type="SAM" id="Phobius"/>
    </source>
</evidence>
<evidence type="ECO:0000256" key="1">
    <source>
        <dbReference type="SAM" id="MobiDB-lite"/>
    </source>
</evidence>
<reference evidence="3 4" key="1">
    <citation type="submission" date="2019-02" db="EMBL/GenBank/DDBJ databases">
        <title>Deep-cultivation of Planctomycetes and their phenomic and genomic characterization uncovers novel biology.</title>
        <authorList>
            <person name="Wiegand S."/>
            <person name="Jogler M."/>
            <person name="Boedeker C."/>
            <person name="Pinto D."/>
            <person name="Vollmers J."/>
            <person name="Rivas-Marin E."/>
            <person name="Kohn T."/>
            <person name="Peeters S.H."/>
            <person name="Heuer A."/>
            <person name="Rast P."/>
            <person name="Oberbeckmann S."/>
            <person name="Bunk B."/>
            <person name="Jeske O."/>
            <person name="Meyerdierks A."/>
            <person name="Storesund J.E."/>
            <person name="Kallscheuer N."/>
            <person name="Luecker S."/>
            <person name="Lage O.M."/>
            <person name="Pohl T."/>
            <person name="Merkel B.J."/>
            <person name="Hornburger P."/>
            <person name="Mueller R.-W."/>
            <person name="Bruemmer F."/>
            <person name="Labrenz M."/>
            <person name="Spormann A.M."/>
            <person name="Op den Camp H."/>
            <person name="Overmann J."/>
            <person name="Amann R."/>
            <person name="Jetten M.S.M."/>
            <person name="Mascher T."/>
            <person name="Medema M.H."/>
            <person name="Devos D.P."/>
            <person name="Kaster A.-K."/>
            <person name="Ovreas L."/>
            <person name="Rohde M."/>
            <person name="Galperin M.Y."/>
            <person name="Jogler C."/>
        </authorList>
    </citation>
    <scope>NUCLEOTIDE SEQUENCE [LARGE SCALE GENOMIC DNA]</scope>
    <source>
        <strain evidence="3 4">V6</strain>
    </source>
</reference>
<organism evidence="3 4">
    <name type="scientific">Gimesia chilikensis</name>
    <dbReference type="NCBI Taxonomy" id="2605989"/>
    <lineage>
        <taxon>Bacteria</taxon>
        <taxon>Pseudomonadati</taxon>
        <taxon>Planctomycetota</taxon>
        <taxon>Planctomycetia</taxon>
        <taxon>Planctomycetales</taxon>
        <taxon>Planctomycetaceae</taxon>
        <taxon>Gimesia</taxon>
    </lineage>
</organism>
<sequence length="141" mass="15596">MPIHVQCDECFQSYKVKEERAGQTLKCKSCGSRMQVPAADEETEDLFEHYGEPIAPQRKTKTAVKSKKKKSRKKGPSLSMGKLVKRAFGVMSMALGVLLLGTSIYMFFTGETVDGKKGRPVAGLLMSSVFMGVGKKWLIDE</sequence>
<feature type="compositionally biased region" description="Basic residues" evidence="1">
    <location>
        <begin position="58"/>
        <end position="75"/>
    </location>
</feature>
<evidence type="ECO:0008006" key="5">
    <source>
        <dbReference type="Google" id="ProtNLM"/>
    </source>
</evidence>
<feature type="region of interest" description="Disordered" evidence="1">
    <location>
        <begin position="49"/>
        <end position="78"/>
    </location>
</feature>
<proteinExistence type="predicted"/>
<protein>
    <recommendedName>
        <fullName evidence="5">Zinc finger/thioredoxin putative domain-containing protein</fullName>
    </recommendedName>
</protein>
<name>A0A517WI60_9PLAN</name>
<dbReference type="AlphaFoldDB" id="A0A517WI60"/>
<gene>
    <name evidence="3" type="ORF">V6x_46670</name>
</gene>
<dbReference type="EMBL" id="CP036347">
    <property type="protein sequence ID" value="QDU04936.1"/>
    <property type="molecule type" value="Genomic_DNA"/>
</dbReference>